<evidence type="ECO:0000259" key="6">
    <source>
        <dbReference type="PROSITE" id="PS51078"/>
    </source>
</evidence>
<evidence type="ECO:0000256" key="4">
    <source>
        <dbReference type="SAM" id="MobiDB-lite"/>
    </source>
</evidence>
<dbReference type="Pfam" id="PF09339">
    <property type="entry name" value="HTH_IclR"/>
    <property type="match status" value="1"/>
</dbReference>
<dbReference type="KEGG" id="pacr:FXN63_20625"/>
<dbReference type="PROSITE" id="PS51077">
    <property type="entry name" value="HTH_ICLR"/>
    <property type="match status" value="1"/>
</dbReference>
<evidence type="ECO:0000313" key="8">
    <source>
        <dbReference type="Proteomes" id="UP000325161"/>
    </source>
</evidence>
<reference evidence="7 8" key="1">
    <citation type="submission" date="2019-08" db="EMBL/GenBank/DDBJ databases">
        <title>Amphibian skin-associated Pigmentiphaga: genome sequence and occurrence across geography and hosts.</title>
        <authorList>
            <person name="Bletz M.C."/>
            <person name="Bunk B."/>
            <person name="Sproeer C."/>
            <person name="Biwer P."/>
            <person name="Reiter S."/>
            <person name="Rabemananjara F.C.E."/>
            <person name="Schulz S."/>
            <person name="Overmann J."/>
            <person name="Vences M."/>
        </authorList>
    </citation>
    <scope>NUCLEOTIDE SEQUENCE [LARGE SCALE GENOMIC DNA]</scope>
    <source>
        <strain evidence="7 8">Mada1488</strain>
    </source>
</reference>
<accession>A0A5C0B0R0</accession>
<feature type="domain" description="IclR-ED" evidence="6">
    <location>
        <begin position="121"/>
        <end position="302"/>
    </location>
</feature>
<dbReference type="InterPro" id="IPR050707">
    <property type="entry name" value="HTH_MetabolicPath_Reg"/>
</dbReference>
<dbReference type="Gene3D" id="1.10.10.10">
    <property type="entry name" value="Winged helix-like DNA-binding domain superfamily/Winged helix DNA-binding domain"/>
    <property type="match status" value="1"/>
</dbReference>
<organism evidence="7 8">
    <name type="scientific">Pigmentiphaga aceris</name>
    <dbReference type="NCBI Taxonomy" id="1940612"/>
    <lineage>
        <taxon>Bacteria</taxon>
        <taxon>Pseudomonadati</taxon>
        <taxon>Pseudomonadota</taxon>
        <taxon>Betaproteobacteria</taxon>
        <taxon>Burkholderiales</taxon>
        <taxon>Alcaligenaceae</taxon>
        <taxon>Pigmentiphaga</taxon>
    </lineage>
</organism>
<dbReference type="InterPro" id="IPR029016">
    <property type="entry name" value="GAF-like_dom_sf"/>
</dbReference>
<proteinExistence type="predicted"/>
<dbReference type="AlphaFoldDB" id="A0A5C0B0R0"/>
<dbReference type="PANTHER" id="PTHR30136">
    <property type="entry name" value="HELIX-TURN-HELIX TRANSCRIPTIONAL REGULATOR, ICLR FAMILY"/>
    <property type="match status" value="1"/>
</dbReference>
<dbReference type="Gene3D" id="3.30.450.40">
    <property type="match status" value="1"/>
</dbReference>
<keyword evidence="1" id="KW-0805">Transcription regulation</keyword>
<feature type="compositionally biased region" description="Polar residues" evidence="4">
    <location>
        <begin position="29"/>
        <end position="48"/>
    </location>
</feature>
<protein>
    <submittedName>
        <fullName evidence="7">IclR family transcriptional regulator</fullName>
    </submittedName>
</protein>
<gene>
    <name evidence="7" type="ORF">FXN63_20625</name>
</gene>
<dbReference type="SUPFAM" id="SSF55781">
    <property type="entry name" value="GAF domain-like"/>
    <property type="match status" value="1"/>
</dbReference>
<keyword evidence="8" id="KW-1185">Reference proteome</keyword>
<sequence>MLCCRVAVALATSIQPVCVHYNRRCPQDLTKSPPLSTTRRSASETDTSSDVERRAKYAVPAVDKALDVLELLSEQAVPMTQAQLARALGREPTEIFRLLGVLEARGYLRRESNGGYALTLKLFELSRTHSPHEQLLRAATAPMRDMVDRVRESCHLSVLHRDQVLVLVQVDSPKPIRLSVEAGSLHSPVDTISGQLLLAYLSEAEREDMLSRRAEYLRMTAAERSAFLAKLDKVREDGWAYAEDLRYIGGRDLGVPVGSPKSRTRAALTIATLKSKDAPEDLFELLPALKQCADEVARVAGLN</sequence>
<dbReference type="SUPFAM" id="SSF46785">
    <property type="entry name" value="Winged helix' DNA-binding domain"/>
    <property type="match status" value="1"/>
</dbReference>
<dbReference type="PROSITE" id="PS51078">
    <property type="entry name" value="ICLR_ED"/>
    <property type="match status" value="1"/>
</dbReference>
<dbReference type="GO" id="GO:0045892">
    <property type="term" value="P:negative regulation of DNA-templated transcription"/>
    <property type="evidence" value="ECO:0007669"/>
    <property type="project" value="TreeGrafter"/>
</dbReference>
<dbReference type="InterPro" id="IPR005471">
    <property type="entry name" value="Tscrpt_reg_IclR_N"/>
</dbReference>
<dbReference type="EMBL" id="CP043046">
    <property type="protein sequence ID" value="QEI07975.1"/>
    <property type="molecule type" value="Genomic_DNA"/>
</dbReference>
<feature type="domain" description="HTH iclR-type" evidence="5">
    <location>
        <begin position="59"/>
        <end position="120"/>
    </location>
</feature>
<dbReference type="PANTHER" id="PTHR30136:SF7">
    <property type="entry name" value="HTH-TYPE TRANSCRIPTIONAL REGULATOR KDGR-RELATED"/>
    <property type="match status" value="1"/>
</dbReference>
<evidence type="ECO:0000313" key="7">
    <source>
        <dbReference type="EMBL" id="QEI07975.1"/>
    </source>
</evidence>
<evidence type="ECO:0000256" key="2">
    <source>
        <dbReference type="ARBA" id="ARBA00023125"/>
    </source>
</evidence>
<evidence type="ECO:0000256" key="3">
    <source>
        <dbReference type="ARBA" id="ARBA00023163"/>
    </source>
</evidence>
<dbReference type="InterPro" id="IPR036390">
    <property type="entry name" value="WH_DNA-bd_sf"/>
</dbReference>
<keyword evidence="3" id="KW-0804">Transcription</keyword>
<dbReference type="SMART" id="SM00346">
    <property type="entry name" value="HTH_ICLR"/>
    <property type="match status" value="1"/>
</dbReference>
<dbReference type="GO" id="GO:0003677">
    <property type="term" value="F:DNA binding"/>
    <property type="evidence" value="ECO:0007669"/>
    <property type="project" value="UniProtKB-KW"/>
</dbReference>
<dbReference type="Pfam" id="PF01614">
    <property type="entry name" value="IclR_C"/>
    <property type="match status" value="1"/>
</dbReference>
<evidence type="ECO:0000259" key="5">
    <source>
        <dbReference type="PROSITE" id="PS51077"/>
    </source>
</evidence>
<name>A0A5C0B0R0_9BURK</name>
<dbReference type="GO" id="GO:0003700">
    <property type="term" value="F:DNA-binding transcription factor activity"/>
    <property type="evidence" value="ECO:0007669"/>
    <property type="project" value="TreeGrafter"/>
</dbReference>
<dbReference type="OrthoDB" id="6057486at2"/>
<feature type="region of interest" description="Disordered" evidence="4">
    <location>
        <begin position="29"/>
        <end position="52"/>
    </location>
</feature>
<evidence type="ECO:0000256" key="1">
    <source>
        <dbReference type="ARBA" id="ARBA00023015"/>
    </source>
</evidence>
<dbReference type="InterPro" id="IPR036388">
    <property type="entry name" value="WH-like_DNA-bd_sf"/>
</dbReference>
<keyword evidence="2" id="KW-0238">DNA-binding</keyword>
<dbReference type="Proteomes" id="UP000325161">
    <property type="component" value="Chromosome"/>
</dbReference>
<dbReference type="InterPro" id="IPR014757">
    <property type="entry name" value="Tscrpt_reg_IclR_C"/>
</dbReference>